<keyword evidence="1" id="KW-0472">Membrane</keyword>
<evidence type="ECO:0000313" key="2">
    <source>
        <dbReference type="EMBL" id="CAB5221701.1"/>
    </source>
</evidence>
<accession>A0A6J7WUP1</accession>
<proteinExistence type="predicted"/>
<reference evidence="2" key="1">
    <citation type="submission" date="2020-05" db="EMBL/GenBank/DDBJ databases">
        <authorList>
            <person name="Chiriac C."/>
            <person name="Salcher M."/>
            <person name="Ghai R."/>
            <person name="Kavagutti S V."/>
        </authorList>
    </citation>
    <scope>NUCLEOTIDE SEQUENCE</scope>
</reference>
<name>A0A6J7WUP1_9CAUD</name>
<sequence length="101" mass="10929">MKKFLAIFILLLATSASAQFHHGHGHRYHGGGGGWIAPLIGGAIIGAVISDAARANQPAPQPIIIQQPQPIYQPNTYNCLVQVYDPITRTIKNEVMVCVNQ</sequence>
<keyword evidence="1" id="KW-0812">Transmembrane</keyword>
<keyword evidence="1" id="KW-1133">Transmembrane helix</keyword>
<organism evidence="2">
    <name type="scientific">uncultured Caudovirales phage</name>
    <dbReference type="NCBI Taxonomy" id="2100421"/>
    <lineage>
        <taxon>Viruses</taxon>
        <taxon>Duplodnaviria</taxon>
        <taxon>Heunggongvirae</taxon>
        <taxon>Uroviricota</taxon>
        <taxon>Caudoviricetes</taxon>
        <taxon>Peduoviridae</taxon>
        <taxon>Maltschvirus</taxon>
        <taxon>Maltschvirus maltsch</taxon>
    </lineage>
</organism>
<gene>
    <name evidence="2" type="ORF">UFOVP242_31</name>
</gene>
<dbReference type="EMBL" id="LR798294">
    <property type="protein sequence ID" value="CAB5221701.1"/>
    <property type="molecule type" value="Genomic_DNA"/>
</dbReference>
<evidence type="ECO:0000256" key="1">
    <source>
        <dbReference type="SAM" id="Phobius"/>
    </source>
</evidence>
<feature type="transmembrane region" description="Helical" evidence="1">
    <location>
        <begin position="34"/>
        <end position="53"/>
    </location>
</feature>
<protein>
    <submittedName>
        <fullName evidence="2">Uncharacterized protein</fullName>
    </submittedName>
</protein>